<name>A0A433TLE1_ELYCH</name>
<dbReference type="Gene3D" id="3.30.930.10">
    <property type="entry name" value="Bira Bifunctional Protein, Domain 2"/>
    <property type="match status" value="1"/>
</dbReference>
<dbReference type="GO" id="GO:0033819">
    <property type="term" value="F:lipoyl(octanoyl) transferase activity"/>
    <property type="evidence" value="ECO:0007669"/>
    <property type="project" value="UniProtKB-EC"/>
</dbReference>
<keyword evidence="12" id="KW-1185">Reference proteome</keyword>
<dbReference type="PROSITE" id="PS51733">
    <property type="entry name" value="BPL_LPL_CATALYTIC"/>
    <property type="match status" value="1"/>
</dbReference>
<dbReference type="PANTHER" id="PTHR10993">
    <property type="entry name" value="OCTANOYLTRANSFERASE"/>
    <property type="match status" value="1"/>
</dbReference>
<keyword evidence="5" id="KW-0808">Transferase</keyword>
<keyword evidence="6" id="KW-0012">Acyltransferase</keyword>
<evidence type="ECO:0000256" key="4">
    <source>
        <dbReference type="ARBA" id="ARBA00012334"/>
    </source>
</evidence>
<feature type="domain" description="BPL/LPL catalytic" evidence="10">
    <location>
        <begin position="43"/>
        <end position="223"/>
    </location>
</feature>
<comment type="caution">
    <text evidence="11">The sequence shown here is derived from an EMBL/GenBank/DDBJ whole genome shotgun (WGS) entry which is preliminary data.</text>
</comment>
<dbReference type="Proteomes" id="UP000271974">
    <property type="component" value="Unassembled WGS sequence"/>
</dbReference>
<comment type="subcellular location">
    <subcellularLocation>
        <location evidence="1">Mitochondrion</location>
    </subcellularLocation>
</comment>
<evidence type="ECO:0000256" key="5">
    <source>
        <dbReference type="ARBA" id="ARBA00022679"/>
    </source>
</evidence>
<organism evidence="11 12">
    <name type="scientific">Elysia chlorotica</name>
    <name type="common">Eastern emerald elysia</name>
    <name type="synonym">Sea slug</name>
    <dbReference type="NCBI Taxonomy" id="188477"/>
    <lineage>
        <taxon>Eukaryota</taxon>
        <taxon>Metazoa</taxon>
        <taxon>Spiralia</taxon>
        <taxon>Lophotrochozoa</taxon>
        <taxon>Mollusca</taxon>
        <taxon>Gastropoda</taxon>
        <taxon>Heterobranchia</taxon>
        <taxon>Euthyneura</taxon>
        <taxon>Panpulmonata</taxon>
        <taxon>Sacoglossa</taxon>
        <taxon>Placobranchoidea</taxon>
        <taxon>Plakobranchidae</taxon>
        <taxon>Elysia</taxon>
    </lineage>
</organism>
<evidence type="ECO:0000256" key="6">
    <source>
        <dbReference type="ARBA" id="ARBA00023315"/>
    </source>
</evidence>
<proteinExistence type="inferred from homology"/>
<evidence type="ECO:0000256" key="9">
    <source>
        <dbReference type="SAM" id="MobiDB-lite"/>
    </source>
</evidence>
<dbReference type="NCBIfam" id="NF010925">
    <property type="entry name" value="PRK14345.1"/>
    <property type="match status" value="1"/>
</dbReference>
<accession>A0A433TLE1</accession>
<gene>
    <name evidence="11" type="ORF">EGW08_009938</name>
</gene>
<protein>
    <recommendedName>
        <fullName evidence="4">lipoyl(octanoyl) transferase</fullName>
        <ecNumber evidence="4">2.3.1.181</ecNumber>
    </recommendedName>
    <alternativeName>
        <fullName evidence="7">Lipoate-protein ligase B</fullName>
    </alternativeName>
    <alternativeName>
        <fullName evidence="8">Lipoyl/octanoyl transferase</fullName>
    </alternativeName>
</protein>
<dbReference type="AlphaFoldDB" id="A0A433TLE1"/>
<dbReference type="HAMAP" id="MF_00013">
    <property type="entry name" value="LipB"/>
    <property type="match status" value="1"/>
</dbReference>
<evidence type="ECO:0000256" key="2">
    <source>
        <dbReference type="ARBA" id="ARBA00004821"/>
    </source>
</evidence>
<dbReference type="InterPro" id="IPR004143">
    <property type="entry name" value="BPL_LPL_catalytic"/>
</dbReference>
<dbReference type="InterPro" id="IPR000544">
    <property type="entry name" value="Octanoyltransferase"/>
</dbReference>
<comment type="pathway">
    <text evidence="2">Protein modification; protein lipoylation via endogenous pathway; protein N(6)-(lipoyl)lysine from octanoyl-[acyl-carrier-protein]: step 1/2.</text>
</comment>
<comment type="similarity">
    <text evidence="3">Belongs to the LipB family.</text>
</comment>
<dbReference type="EC" id="2.3.1.181" evidence="4"/>
<dbReference type="EMBL" id="RQTK01000292">
    <property type="protein sequence ID" value="RUS82306.1"/>
    <property type="molecule type" value="Genomic_DNA"/>
</dbReference>
<dbReference type="InterPro" id="IPR020605">
    <property type="entry name" value="Octanoyltransferase_CS"/>
</dbReference>
<sequence length="309" mass="34630">MSSVAKRAVSVVSMGRMGFMAAYDVQMRYVRNHLDELAGLPHAHGENMLLLVEHTPVYTVGTRDRAYTADYCQALKKTGAEFYRTNRGGLVTFHGPGQLVAYPILNLKQFKPSMKWYVNRLEETLIGTLRRFGITGRRTCETGVWVDERKIASIGLHGTRYITSHGVALNCNTDLSWFSEIEACGLPGVEVTSLSRELDRNVPYQDSVKPFLRAFQEVFECELEFQMLEERELPSVSVPAPESRGGELLHTELKEVGIRHMSTMAPNPAPRLIIPQSDSLPPTTTTEAETEDDHTQTSEVETPPGKAMW</sequence>
<dbReference type="STRING" id="188477.A0A433TLE1"/>
<evidence type="ECO:0000313" key="12">
    <source>
        <dbReference type="Proteomes" id="UP000271974"/>
    </source>
</evidence>
<feature type="region of interest" description="Disordered" evidence="9">
    <location>
        <begin position="266"/>
        <end position="309"/>
    </location>
</feature>
<dbReference type="SUPFAM" id="SSF55681">
    <property type="entry name" value="Class II aaRS and biotin synthetases"/>
    <property type="match status" value="1"/>
</dbReference>
<dbReference type="PANTHER" id="PTHR10993:SF7">
    <property type="entry name" value="LIPOYLTRANSFERASE 2, MITOCHONDRIAL-RELATED"/>
    <property type="match status" value="1"/>
</dbReference>
<dbReference type="OrthoDB" id="19908at2759"/>
<dbReference type="UniPathway" id="UPA00538">
    <property type="reaction ID" value="UER00592"/>
</dbReference>
<evidence type="ECO:0000256" key="7">
    <source>
        <dbReference type="ARBA" id="ARBA00030797"/>
    </source>
</evidence>
<dbReference type="GO" id="GO:0005739">
    <property type="term" value="C:mitochondrion"/>
    <property type="evidence" value="ECO:0007669"/>
    <property type="project" value="UniProtKB-SubCell"/>
</dbReference>
<dbReference type="CDD" id="cd16444">
    <property type="entry name" value="LipB"/>
    <property type="match status" value="1"/>
</dbReference>
<dbReference type="FunFam" id="3.30.930.10:FF:000035">
    <property type="entry name" value="Putative lipoyltransferase 2, mitochondrial"/>
    <property type="match status" value="1"/>
</dbReference>
<evidence type="ECO:0000256" key="8">
    <source>
        <dbReference type="ARBA" id="ARBA00033331"/>
    </source>
</evidence>
<dbReference type="Pfam" id="PF21948">
    <property type="entry name" value="LplA-B_cat"/>
    <property type="match status" value="1"/>
</dbReference>
<dbReference type="GO" id="GO:0009249">
    <property type="term" value="P:protein lipoylation"/>
    <property type="evidence" value="ECO:0007669"/>
    <property type="project" value="InterPro"/>
</dbReference>
<evidence type="ECO:0000256" key="1">
    <source>
        <dbReference type="ARBA" id="ARBA00004173"/>
    </source>
</evidence>
<reference evidence="11 12" key="1">
    <citation type="submission" date="2019-01" db="EMBL/GenBank/DDBJ databases">
        <title>A draft genome assembly of the solar-powered sea slug Elysia chlorotica.</title>
        <authorList>
            <person name="Cai H."/>
            <person name="Li Q."/>
            <person name="Fang X."/>
            <person name="Li J."/>
            <person name="Curtis N.E."/>
            <person name="Altenburger A."/>
            <person name="Shibata T."/>
            <person name="Feng M."/>
            <person name="Maeda T."/>
            <person name="Schwartz J.A."/>
            <person name="Shigenobu S."/>
            <person name="Lundholm N."/>
            <person name="Nishiyama T."/>
            <person name="Yang H."/>
            <person name="Hasebe M."/>
            <person name="Li S."/>
            <person name="Pierce S.K."/>
            <person name="Wang J."/>
        </authorList>
    </citation>
    <scope>NUCLEOTIDE SEQUENCE [LARGE SCALE GENOMIC DNA]</scope>
    <source>
        <strain evidence="11">EC2010</strain>
        <tissue evidence="11">Whole organism of an adult</tissue>
    </source>
</reference>
<dbReference type="PROSITE" id="PS01313">
    <property type="entry name" value="LIPB"/>
    <property type="match status" value="1"/>
</dbReference>
<dbReference type="NCBIfam" id="TIGR00214">
    <property type="entry name" value="lipB"/>
    <property type="match status" value="1"/>
</dbReference>
<evidence type="ECO:0000313" key="11">
    <source>
        <dbReference type="EMBL" id="RUS82306.1"/>
    </source>
</evidence>
<dbReference type="InterPro" id="IPR045864">
    <property type="entry name" value="aa-tRNA-synth_II/BPL/LPL"/>
</dbReference>
<evidence type="ECO:0000259" key="10">
    <source>
        <dbReference type="PROSITE" id="PS51733"/>
    </source>
</evidence>
<evidence type="ECO:0000256" key="3">
    <source>
        <dbReference type="ARBA" id="ARBA00007907"/>
    </source>
</evidence>